<proteinExistence type="predicted"/>
<feature type="chain" id="PRO_5005549296" evidence="1">
    <location>
        <begin position="23"/>
        <end position="521"/>
    </location>
</feature>
<evidence type="ECO:0000313" key="3">
    <source>
        <dbReference type="Proteomes" id="UP000054564"/>
    </source>
</evidence>
<dbReference type="Proteomes" id="UP000054564">
    <property type="component" value="Unassembled WGS sequence"/>
</dbReference>
<dbReference type="AlphaFoldDB" id="A0A0L0UWB8"/>
<evidence type="ECO:0000256" key="1">
    <source>
        <dbReference type="SAM" id="SignalP"/>
    </source>
</evidence>
<dbReference type="OrthoDB" id="2509591at2759"/>
<protein>
    <submittedName>
        <fullName evidence="2">Uncharacterized protein</fullName>
    </submittedName>
</protein>
<sequence>MSISALRICLVIIFSLLGLIDGGTCSFPNVEDTLEHACDDFQSLRVARYTGTQTLAGDEDELPVSEIDGVISKETIKEGAGQSDLIKQRGEKAFPKISSDWIKEASQKRIWRKTNKIYTDFNLGLKKDSHKKFQSSLQIIWHILAKFSLDPNAQNKIYSTEEETQRLTSIMNQVKEISILLLDRENIPESYHSNAYAGILNLSDMLGQHLAFSIRYKLMQDDTLEQFLNHKDHWMITYNYFWGNFLQNTDLTSQCLNQGLQHDLQEVPFTNHMQDYFRFLNKNTLFHLSRINIAMRMLHVAASDDYISCDFFSLAREFILVTSIKSQELPSGIETNFNALASKIFNELLKFQEDKITIRLGKTMRYSKILLDTLEFLKKNMPIESIWELDQLPFDTQVRFGAIEEAFGYFSTGLKLVYSKYVRTIQLEALGSFKQKYKPSILYLTQIYTKDEVSNYTPKMYERHNKNTSLIIAQTNLILKKLKNIEDSDRRSIKQLHEDKENLEEILNEPIDDYITREYMK</sequence>
<name>A0A0L0UWB8_9BASI</name>
<keyword evidence="1" id="KW-0732">Signal</keyword>
<reference evidence="3" key="1">
    <citation type="submission" date="2014-03" db="EMBL/GenBank/DDBJ databases">
        <title>The Genome Sequence of Puccinia striiformis f. sp. tritici PST-78.</title>
        <authorList>
            <consortium name="The Broad Institute Genome Sequencing Platform"/>
            <person name="Cuomo C."/>
            <person name="Hulbert S."/>
            <person name="Chen X."/>
            <person name="Walker B."/>
            <person name="Young S.K."/>
            <person name="Zeng Q."/>
            <person name="Gargeya S."/>
            <person name="Fitzgerald M."/>
            <person name="Haas B."/>
            <person name="Abouelleil A."/>
            <person name="Alvarado L."/>
            <person name="Arachchi H.M."/>
            <person name="Berlin A.M."/>
            <person name="Chapman S.B."/>
            <person name="Goldberg J."/>
            <person name="Griggs A."/>
            <person name="Gujja S."/>
            <person name="Hansen M."/>
            <person name="Howarth C."/>
            <person name="Imamovic A."/>
            <person name="Larimer J."/>
            <person name="McCowan C."/>
            <person name="Montmayeur A."/>
            <person name="Murphy C."/>
            <person name="Neiman D."/>
            <person name="Pearson M."/>
            <person name="Priest M."/>
            <person name="Roberts A."/>
            <person name="Saif S."/>
            <person name="Shea T."/>
            <person name="Sisk P."/>
            <person name="Sykes S."/>
            <person name="Wortman J."/>
            <person name="Nusbaum C."/>
            <person name="Birren B."/>
        </authorList>
    </citation>
    <scope>NUCLEOTIDE SEQUENCE [LARGE SCALE GENOMIC DNA]</scope>
    <source>
        <strain evidence="3">race PST-78</strain>
    </source>
</reference>
<comment type="caution">
    <text evidence="2">The sequence shown here is derived from an EMBL/GenBank/DDBJ whole genome shotgun (WGS) entry which is preliminary data.</text>
</comment>
<gene>
    <name evidence="2" type="ORF">PSTG_15245</name>
</gene>
<evidence type="ECO:0000313" key="2">
    <source>
        <dbReference type="EMBL" id="KNE91315.1"/>
    </source>
</evidence>
<dbReference type="EMBL" id="AJIL01000209">
    <property type="protein sequence ID" value="KNE91315.1"/>
    <property type="molecule type" value="Genomic_DNA"/>
</dbReference>
<keyword evidence="3" id="KW-1185">Reference proteome</keyword>
<feature type="signal peptide" evidence="1">
    <location>
        <begin position="1"/>
        <end position="22"/>
    </location>
</feature>
<organism evidence="2 3">
    <name type="scientific">Puccinia striiformis f. sp. tritici PST-78</name>
    <dbReference type="NCBI Taxonomy" id="1165861"/>
    <lineage>
        <taxon>Eukaryota</taxon>
        <taxon>Fungi</taxon>
        <taxon>Dikarya</taxon>
        <taxon>Basidiomycota</taxon>
        <taxon>Pucciniomycotina</taxon>
        <taxon>Pucciniomycetes</taxon>
        <taxon>Pucciniales</taxon>
        <taxon>Pucciniaceae</taxon>
        <taxon>Puccinia</taxon>
    </lineage>
</organism>
<accession>A0A0L0UWB8</accession>